<dbReference type="InParanoid" id="D8R1Q3"/>
<evidence type="ECO:0000313" key="1">
    <source>
        <dbReference type="EMBL" id="EFJ33593.1"/>
    </source>
</evidence>
<sequence length="138" mass="15177">MAAKNKIKILISRSYCARSTQVKRKCKLHIGAFILMSSHHEHTFGSQEVEKLAYVALGEVFKGCRLCEANTLIYSCNARTGVSSGFNDEPKMAGLSIKGMSITLQGLQPYVPELEDFGKSPSGKYNLCPDATRGICKR</sequence>
<keyword evidence="2" id="KW-1185">Reference proteome</keyword>
<dbReference type="AlphaFoldDB" id="D8R1Q3"/>
<dbReference type="HOGENOM" id="CLU_1858703_0_0_1"/>
<organism evidence="2">
    <name type="scientific">Selaginella moellendorffii</name>
    <name type="common">Spikemoss</name>
    <dbReference type="NCBI Taxonomy" id="88036"/>
    <lineage>
        <taxon>Eukaryota</taxon>
        <taxon>Viridiplantae</taxon>
        <taxon>Streptophyta</taxon>
        <taxon>Embryophyta</taxon>
        <taxon>Tracheophyta</taxon>
        <taxon>Lycopodiopsida</taxon>
        <taxon>Selaginellales</taxon>
        <taxon>Selaginellaceae</taxon>
        <taxon>Selaginella</taxon>
    </lineage>
</organism>
<protein>
    <submittedName>
        <fullName evidence="1">Uncharacterized protein</fullName>
    </submittedName>
</protein>
<dbReference type="EMBL" id="GL377570">
    <property type="protein sequence ID" value="EFJ33593.1"/>
    <property type="molecule type" value="Genomic_DNA"/>
</dbReference>
<proteinExistence type="predicted"/>
<dbReference type="KEGG" id="smo:SELMODRAFT_406236"/>
<evidence type="ECO:0000313" key="2">
    <source>
        <dbReference type="Proteomes" id="UP000001514"/>
    </source>
</evidence>
<dbReference type="Gramene" id="EFJ33593">
    <property type="protein sequence ID" value="EFJ33593"/>
    <property type="gene ID" value="SELMODRAFT_406236"/>
</dbReference>
<gene>
    <name evidence="1" type="ORF">SELMODRAFT_406236</name>
</gene>
<dbReference type="Proteomes" id="UP000001514">
    <property type="component" value="Unassembled WGS sequence"/>
</dbReference>
<name>D8R1Q3_SELML</name>
<reference evidence="1 2" key="1">
    <citation type="journal article" date="2011" name="Science">
        <title>The Selaginella genome identifies genetic changes associated with the evolution of vascular plants.</title>
        <authorList>
            <person name="Banks J.A."/>
            <person name="Nishiyama T."/>
            <person name="Hasebe M."/>
            <person name="Bowman J.L."/>
            <person name="Gribskov M."/>
            <person name="dePamphilis C."/>
            <person name="Albert V.A."/>
            <person name="Aono N."/>
            <person name="Aoyama T."/>
            <person name="Ambrose B.A."/>
            <person name="Ashton N.W."/>
            <person name="Axtell M.J."/>
            <person name="Barker E."/>
            <person name="Barker M.S."/>
            <person name="Bennetzen J.L."/>
            <person name="Bonawitz N.D."/>
            <person name="Chapple C."/>
            <person name="Cheng C."/>
            <person name="Correa L.G."/>
            <person name="Dacre M."/>
            <person name="DeBarry J."/>
            <person name="Dreyer I."/>
            <person name="Elias M."/>
            <person name="Engstrom E.M."/>
            <person name="Estelle M."/>
            <person name="Feng L."/>
            <person name="Finet C."/>
            <person name="Floyd S.K."/>
            <person name="Frommer W.B."/>
            <person name="Fujita T."/>
            <person name="Gramzow L."/>
            <person name="Gutensohn M."/>
            <person name="Harholt J."/>
            <person name="Hattori M."/>
            <person name="Heyl A."/>
            <person name="Hirai T."/>
            <person name="Hiwatashi Y."/>
            <person name="Ishikawa M."/>
            <person name="Iwata M."/>
            <person name="Karol K.G."/>
            <person name="Koehler B."/>
            <person name="Kolukisaoglu U."/>
            <person name="Kubo M."/>
            <person name="Kurata T."/>
            <person name="Lalonde S."/>
            <person name="Li K."/>
            <person name="Li Y."/>
            <person name="Litt A."/>
            <person name="Lyons E."/>
            <person name="Manning G."/>
            <person name="Maruyama T."/>
            <person name="Michael T.P."/>
            <person name="Mikami K."/>
            <person name="Miyazaki S."/>
            <person name="Morinaga S."/>
            <person name="Murata T."/>
            <person name="Mueller-Roeber B."/>
            <person name="Nelson D.R."/>
            <person name="Obara M."/>
            <person name="Oguri Y."/>
            <person name="Olmstead R.G."/>
            <person name="Onodera N."/>
            <person name="Petersen B.L."/>
            <person name="Pils B."/>
            <person name="Prigge M."/>
            <person name="Rensing S.A."/>
            <person name="Riano-Pachon D.M."/>
            <person name="Roberts A.W."/>
            <person name="Sato Y."/>
            <person name="Scheller H.V."/>
            <person name="Schulz B."/>
            <person name="Schulz C."/>
            <person name="Shakirov E.V."/>
            <person name="Shibagaki N."/>
            <person name="Shinohara N."/>
            <person name="Shippen D.E."/>
            <person name="Soerensen I."/>
            <person name="Sotooka R."/>
            <person name="Sugimoto N."/>
            <person name="Sugita M."/>
            <person name="Sumikawa N."/>
            <person name="Tanurdzic M."/>
            <person name="Theissen G."/>
            <person name="Ulvskov P."/>
            <person name="Wakazuki S."/>
            <person name="Weng J.K."/>
            <person name="Willats W.W."/>
            <person name="Wipf D."/>
            <person name="Wolf P.G."/>
            <person name="Yang L."/>
            <person name="Zimmer A.D."/>
            <person name="Zhu Q."/>
            <person name="Mitros T."/>
            <person name="Hellsten U."/>
            <person name="Loque D."/>
            <person name="Otillar R."/>
            <person name="Salamov A."/>
            <person name="Schmutz J."/>
            <person name="Shapiro H."/>
            <person name="Lindquist E."/>
            <person name="Lucas S."/>
            <person name="Rokhsar D."/>
            <person name="Grigoriev I.V."/>
        </authorList>
    </citation>
    <scope>NUCLEOTIDE SEQUENCE [LARGE SCALE GENOMIC DNA]</scope>
</reference>
<accession>D8R1Q3</accession>